<protein>
    <submittedName>
        <fullName evidence="2">Uncharacterized protein</fullName>
    </submittedName>
</protein>
<comment type="caution">
    <text evidence="2">The sequence shown here is derived from an EMBL/GenBank/DDBJ whole genome shotgun (WGS) entry which is preliminary data.</text>
</comment>
<keyword evidence="3" id="KW-1185">Reference proteome</keyword>
<dbReference type="Proteomes" id="UP000321258">
    <property type="component" value="Unassembled WGS sequence"/>
</dbReference>
<sequence>MRQGFEARQAEEPAGSLDGVDQAEDVSQDRLVVGILLEFHELGIDGIEMLGALGEELAKQIVHRPVLGLRAGICRAKRTVTELG</sequence>
<evidence type="ECO:0000313" key="3">
    <source>
        <dbReference type="Proteomes" id="UP000321258"/>
    </source>
</evidence>
<accession>A0A512IPE6</accession>
<organism evidence="2 3">
    <name type="scientific">Methylobacterium haplocladii</name>
    <dbReference type="NCBI Taxonomy" id="1176176"/>
    <lineage>
        <taxon>Bacteria</taxon>
        <taxon>Pseudomonadati</taxon>
        <taxon>Pseudomonadota</taxon>
        <taxon>Alphaproteobacteria</taxon>
        <taxon>Hyphomicrobiales</taxon>
        <taxon>Methylobacteriaceae</taxon>
        <taxon>Methylobacterium</taxon>
    </lineage>
</organism>
<gene>
    <name evidence="2" type="ORF">MHA02_19380</name>
</gene>
<reference evidence="2 3" key="1">
    <citation type="submission" date="2019-07" db="EMBL/GenBank/DDBJ databases">
        <title>Whole genome shotgun sequence of Methylobacterium haplocladii NBRC 107714.</title>
        <authorList>
            <person name="Hosoyama A."/>
            <person name="Uohara A."/>
            <person name="Ohji S."/>
            <person name="Ichikawa N."/>
        </authorList>
    </citation>
    <scope>NUCLEOTIDE SEQUENCE [LARGE SCALE GENOMIC DNA]</scope>
    <source>
        <strain evidence="2 3">NBRC 107714</strain>
    </source>
</reference>
<feature type="region of interest" description="Disordered" evidence="1">
    <location>
        <begin position="1"/>
        <end position="22"/>
    </location>
</feature>
<dbReference type="EMBL" id="BJZT01000018">
    <property type="protein sequence ID" value="GEO99550.1"/>
    <property type="molecule type" value="Genomic_DNA"/>
</dbReference>
<dbReference type="AlphaFoldDB" id="A0A512IPE6"/>
<name>A0A512IPE6_9HYPH</name>
<evidence type="ECO:0000313" key="2">
    <source>
        <dbReference type="EMBL" id="GEO99550.1"/>
    </source>
</evidence>
<evidence type="ECO:0000256" key="1">
    <source>
        <dbReference type="SAM" id="MobiDB-lite"/>
    </source>
</evidence>
<proteinExistence type="predicted"/>